<evidence type="ECO:0000259" key="2">
    <source>
        <dbReference type="PROSITE" id="PS50892"/>
    </source>
</evidence>
<evidence type="ECO:0000313" key="4">
    <source>
        <dbReference type="Proteomes" id="UP001377804"/>
    </source>
</evidence>
<dbReference type="InterPro" id="IPR042855">
    <property type="entry name" value="V_SNARE_CC"/>
</dbReference>
<evidence type="ECO:0000313" key="3">
    <source>
        <dbReference type="EMBL" id="MEJ6347961.1"/>
    </source>
</evidence>
<reference evidence="3 4" key="1">
    <citation type="submission" date="2023-10" db="EMBL/GenBank/DDBJ databases">
        <title>Holzapfeliella saturejae sp. nov. isolated from Satureja montana flowers.</title>
        <authorList>
            <person name="Alcantara C."/>
            <person name="Zuniga M."/>
            <person name="Landete J.M."/>
            <person name="Monedero V."/>
        </authorList>
    </citation>
    <scope>NUCLEOTIDE SEQUENCE [LARGE SCALE GENOMIC DNA]</scope>
    <source>
        <strain evidence="3 4">He02</strain>
    </source>
</reference>
<dbReference type="PROSITE" id="PS50892">
    <property type="entry name" value="V_SNARE"/>
    <property type="match status" value="1"/>
</dbReference>
<keyword evidence="4" id="KW-1185">Reference proteome</keyword>
<feature type="compositionally biased region" description="Basic and acidic residues" evidence="1">
    <location>
        <begin position="83"/>
        <end position="101"/>
    </location>
</feature>
<feature type="region of interest" description="Disordered" evidence="1">
    <location>
        <begin position="53"/>
        <end position="101"/>
    </location>
</feature>
<accession>A0ABU8SF06</accession>
<sequence length="160" mass="17882">MSKTVRELSEELGVSKTTINKLLKDESRQQYVEKVGNKFVISDEGVASITAHFEKSDSSKAKPKSKAKTTAKKEAPVVEEVAQDDKAEVAPAEDSAKVTELEAELEQAKAELEKTKEALEEKESELTQKDDKIDSLKDKVSEVKEATSSQKKSKPWWKIW</sequence>
<gene>
    <name evidence="3" type="ORF">R4Y45_01800</name>
</gene>
<dbReference type="Proteomes" id="UP001377804">
    <property type="component" value="Unassembled WGS sequence"/>
</dbReference>
<evidence type="ECO:0000256" key="1">
    <source>
        <dbReference type="SAM" id="MobiDB-lite"/>
    </source>
</evidence>
<proteinExistence type="predicted"/>
<name>A0ABU8SF06_9LACO</name>
<feature type="region of interest" description="Disordered" evidence="1">
    <location>
        <begin position="113"/>
        <end position="160"/>
    </location>
</feature>
<comment type="caution">
    <text evidence="3">The sequence shown here is derived from an EMBL/GenBank/DDBJ whole genome shotgun (WGS) entry which is preliminary data.</text>
</comment>
<feature type="domain" description="V-SNARE coiled-coil homology" evidence="2">
    <location>
        <begin position="104"/>
        <end position="158"/>
    </location>
</feature>
<dbReference type="RefSeq" id="WP_339968684.1">
    <property type="nucleotide sequence ID" value="NZ_JAWMWG010000001.1"/>
</dbReference>
<dbReference type="EMBL" id="JAWMWG010000001">
    <property type="protein sequence ID" value="MEJ6347961.1"/>
    <property type="molecule type" value="Genomic_DNA"/>
</dbReference>
<feature type="compositionally biased region" description="Basic and acidic residues" evidence="1">
    <location>
        <begin position="113"/>
        <end position="145"/>
    </location>
</feature>
<protein>
    <recommendedName>
        <fullName evidence="2">V-SNARE coiled-coil homology domain-containing protein</fullName>
    </recommendedName>
</protein>
<feature type="compositionally biased region" description="Basic residues" evidence="1">
    <location>
        <begin position="151"/>
        <end position="160"/>
    </location>
</feature>
<organism evidence="3 4">
    <name type="scientific">Holzapfeliella saturejae</name>
    <dbReference type="NCBI Taxonomy" id="3082953"/>
    <lineage>
        <taxon>Bacteria</taxon>
        <taxon>Bacillati</taxon>
        <taxon>Bacillota</taxon>
        <taxon>Bacilli</taxon>
        <taxon>Lactobacillales</taxon>
        <taxon>Lactobacillaceae</taxon>
        <taxon>Holzapfeliella</taxon>
    </lineage>
</organism>
<feature type="compositionally biased region" description="Basic residues" evidence="1">
    <location>
        <begin position="61"/>
        <end position="70"/>
    </location>
</feature>